<name>A0A5E4CYM0_MARMO</name>
<keyword evidence="5" id="KW-1185">Reference proteome</keyword>
<proteinExistence type="inferred from homology"/>
<comment type="similarity">
    <text evidence="1">Belongs to the SecY/SEC61-alpha family.</text>
</comment>
<dbReference type="Proteomes" id="UP000335636">
    <property type="component" value="Unassembled WGS sequence"/>
</dbReference>
<accession>A0A5E4CYM0</accession>
<reference evidence="4" key="1">
    <citation type="submission" date="2019-04" db="EMBL/GenBank/DDBJ databases">
        <authorList>
            <person name="Alioto T."/>
            <person name="Alioto T."/>
        </authorList>
    </citation>
    <scope>NUCLEOTIDE SEQUENCE [LARGE SCALE GENOMIC DNA]</scope>
</reference>
<keyword evidence="3" id="KW-0732">Signal</keyword>
<dbReference type="AlphaFoldDB" id="A0A5E4CYM0"/>
<gene>
    <name evidence="4" type="ORF">MONAX_5E038816</name>
</gene>
<keyword evidence="2" id="KW-0472">Membrane</keyword>
<dbReference type="InterPro" id="IPR023201">
    <property type="entry name" value="SecY_dom_sf"/>
</dbReference>
<dbReference type="GO" id="GO:0015031">
    <property type="term" value="P:protein transport"/>
    <property type="evidence" value="ECO:0007669"/>
    <property type="project" value="InterPro"/>
</dbReference>
<feature type="chain" id="PRO_5022872965" evidence="3">
    <location>
        <begin position="19"/>
        <end position="174"/>
    </location>
</feature>
<dbReference type="InterPro" id="IPR002208">
    <property type="entry name" value="SecY/SEC61-alpha"/>
</dbReference>
<feature type="transmembrane region" description="Helical" evidence="2">
    <location>
        <begin position="120"/>
        <end position="139"/>
    </location>
</feature>
<dbReference type="Gene3D" id="1.10.3370.10">
    <property type="entry name" value="SecY subunit domain"/>
    <property type="match status" value="1"/>
</dbReference>
<dbReference type="GO" id="GO:0016020">
    <property type="term" value="C:membrane"/>
    <property type="evidence" value="ECO:0007669"/>
    <property type="project" value="InterPro"/>
</dbReference>
<protein>
    <submittedName>
        <fullName evidence="4">Uncharacterized protein</fullName>
    </submittedName>
</protein>
<dbReference type="EMBL" id="CABDUW010002280">
    <property type="protein sequence ID" value="VTJ86169.1"/>
    <property type="molecule type" value="Genomic_DNA"/>
</dbReference>
<organism evidence="4 5">
    <name type="scientific">Marmota monax</name>
    <name type="common">Woodchuck</name>
    <dbReference type="NCBI Taxonomy" id="9995"/>
    <lineage>
        <taxon>Eukaryota</taxon>
        <taxon>Metazoa</taxon>
        <taxon>Chordata</taxon>
        <taxon>Craniata</taxon>
        <taxon>Vertebrata</taxon>
        <taxon>Euteleostomi</taxon>
        <taxon>Mammalia</taxon>
        <taxon>Eutheria</taxon>
        <taxon>Euarchontoglires</taxon>
        <taxon>Glires</taxon>
        <taxon>Rodentia</taxon>
        <taxon>Sciuromorpha</taxon>
        <taxon>Sciuridae</taxon>
        <taxon>Xerinae</taxon>
        <taxon>Marmotini</taxon>
        <taxon>Marmota</taxon>
    </lineage>
</organism>
<evidence type="ECO:0000256" key="3">
    <source>
        <dbReference type="SAM" id="SignalP"/>
    </source>
</evidence>
<keyword evidence="2" id="KW-1133">Transmembrane helix</keyword>
<comment type="caution">
    <text evidence="4">The sequence shown here is derived from an EMBL/GenBank/DDBJ whole genome shotgun (WGS) entry which is preliminary data.</text>
</comment>
<evidence type="ECO:0000313" key="4">
    <source>
        <dbReference type="EMBL" id="VTJ86169.1"/>
    </source>
</evidence>
<evidence type="ECO:0000256" key="2">
    <source>
        <dbReference type="SAM" id="Phobius"/>
    </source>
</evidence>
<evidence type="ECO:0000313" key="5">
    <source>
        <dbReference type="Proteomes" id="UP000335636"/>
    </source>
</evidence>
<keyword evidence="2" id="KW-0812">Transmembrane</keyword>
<dbReference type="SUPFAM" id="SSF103491">
    <property type="entry name" value="Preprotein translocase SecY subunit"/>
    <property type="match status" value="1"/>
</dbReference>
<evidence type="ECO:0000256" key="1">
    <source>
        <dbReference type="RuleBase" id="RU004349"/>
    </source>
</evidence>
<feature type="signal peptide" evidence="3">
    <location>
        <begin position="1"/>
        <end position="18"/>
    </location>
</feature>
<dbReference type="PANTHER" id="PTHR10906">
    <property type="entry name" value="SECY/SEC61-ALPHA FAMILY MEMBER"/>
    <property type="match status" value="1"/>
</dbReference>
<feature type="non-terminal residue" evidence="4">
    <location>
        <position position="174"/>
    </location>
</feature>
<dbReference type="Pfam" id="PF00344">
    <property type="entry name" value="SecY"/>
    <property type="match status" value="1"/>
</dbReference>
<sequence>MNLIASIFVFAVVIHFQGFWVDLPIKTAHYQGQYHTYPIEPFFTSNVPIVLQSALVPTPTSSPRCCRPASAGTCSSVCRAPGLSDTSSGGPTCTYAVCGLCYYLSLLESFGSMLEDPVHVVVYLVFMLGSCTFFSKIWVEVLGSSTKNVAKQLKEQQMVMWGHRETSMVHELNR</sequence>